<evidence type="ECO:0000256" key="3">
    <source>
        <dbReference type="PIRNR" id="PIRNR001365"/>
    </source>
</evidence>
<evidence type="ECO:0000256" key="6">
    <source>
        <dbReference type="SAM" id="MobiDB-lite"/>
    </source>
</evidence>
<dbReference type="Proteomes" id="UP000649604">
    <property type="component" value="Unassembled WGS sequence"/>
</dbReference>
<dbReference type="PRINTS" id="PR00146">
    <property type="entry name" value="DHPICSNTHASE"/>
</dbReference>
<dbReference type="PANTHER" id="PTHR12128:SF66">
    <property type="entry name" value="4-HYDROXY-2-OXOGLUTARATE ALDOLASE, MITOCHONDRIAL"/>
    <property type="match status" value="1"/>
</dbReference>
<dbReference type="Pfam" id="PF00701">
    <property type="entry name" value="DHDPS"/>
    <property type="match status" value="1"/>
</dbReference>
<dbReference type="InterPro" id="IPR013785">
    <property type="entry name" value="Aldolase_TIM"/>
</dbReference>
<comment type="similarity">
    <text evidence="1 3">Belongs to the DapA family.</text>
</comment>
<feature type="active site" description="Proton donor/acceptor" evidence="4">
    <location>
        <position position="157"/>
    </location>
</feature>
<dbReference type="Gene3D" id="3.20.20.70">
    <property type="entry name" value="Aldolase class I"/>
    <property type="match status" value="1"/>
</dbReference>
<reference evidence="7" key="1">
    <citation type="submission" date="2019-11" db="EMBL/GenBank/DDBJ databases">
        <title>Microbial mats filling the niche in hypersaline microbial mats.</title>
        <authorList>
            <person name="Wong H.L."/>
            <person name="Macleod F.I."/>
            <person name="White R.A. III"/>
            <person name="Burns B.P."/>
        </authorList>
    </citation>
    <scope>NUCLEOTIDE SEQUENCE</scope>
    <source>
        <strain evidence="7">Rbin_158</strain>
    </source>
</reference>
<dbReference type="CDD" id="cd00408">
    <property type="entry name" value="DHDPS-like"/>
    <property type="match status" value="1"/>
</dbReference>
<feature type="compositionally biased region" description="Basic and acidic residues" evidence="6">
    <location>
        <begin position="295"/>
        <end position="305"/>
    </location>
</feature>
<organism evidence="7 8">
    <name type="scientific">candidate division KSB3 bacterium</name>
    <dbReference type="NCBI Taxonomy" id="2044937"/>
    <lineage>
        <taxon>Bacteria</taxon>
        <taxon>candidate division KSB3</taxon>
    </lineage>
</organism>
<accession>A0A9D5JV25</accession>
<evidence type="ECO:0000256" key="2">
    <source>
        <dbReference type="ARBA" id="ARBA00023239"/>
    </source>
</evidence>
<gene>
    <name evidence="7" type="ORF">GF339_07710</name>
</gene>
<feature type="active site" description="Schiff-base intermediate with substrate" evidence="4">
    <location>
        <position position="183"/>
    </location>
</feature>
<proteinExistence type="inferred from homology"/>
<dbReference type="AlphaFoldDB" id="A0A9D5JV25"/>
<feature type="region of interest" description="Disordered" evidence="6">
    <location>
        <begin position="279"/>
        <end position="313"/>
    </location>
</feature>
<evidence type="ECO:0000313" key="7">
    <source>
        <dbReference type="EMBL" id="MBD3324457.1"/>
    </source>
</evidence>
<evidence type="ECO:0000313" key="8">
    <source>
        <dbReference type="Proteomes" id="UP000649604"/>
    </source>
</evidence>
<dbReference type="InterPro" id="IPR002220">
    <property type="entry name" value="DapA-like"/>
</dbReference>
<keyword evidence="2 3" id="KW-0456">Lyase</keyword>
<dbReference type="GO" id="GO:0008840">
    <property type="term" value="F:4-hydroxy-tetrahydrodipicolinate synthase activity"/>
    <property type="evidence" value="ECO:0007669"/>
    <property type="project" value="TreeGrafter"/>
</dbReference>
<dbReference type="SUPFAM" id="SSF51569">
    <property type="entry name" value="Aldolase"/>
    <property type="match status" value="1"/>
</dbReference>
<evidence type="ECO:0000256" key="5">
    <source>
        <dbReference type="PIRSR" id="PIRSR001365-2"/>
    </source>
</evidence>
<evidence type="ECO:0000256" key="4">
    <source>
        <dbReference type="PIRSR" id="PIRSR001365-1"/>
    </source>
</evidence>
<dbReference type="SMART" id="SM01130">
    <property type="entry name" value="DHDPS"/>
    <property type="match status" value="1"/>
</dbReference>
<dbReference type="EMBL" id="WJJP01000238">
    <property type="protein sequence ID" value="MBD3324457.1"/>
    <property type="molecule type" value="Genomic_DNA"/>
</dbReference>
<dbReference type="PANTHER" id="PTHR12128">
    <property type="entry name" value="DIHYDRODIPICOLINATE SYNTHASE"/>
    <property type="match status" value="1"/>
</dbReference>
<sequence>MSEPSWNAYQFFNQGVKQSAMNVESLQGVIPPIVTPFDANEEVDLEIVRREVKYLLSTGIDGISAGGSTGEGALLSDAELQAILEVVVAENSRGVPVIGGVIRNSTRDAIKTAQMMQATGADALLVTPVFYHGATAEGNYVYYNTIAEAVGLPLIVYNVVPTNPISAPLMLRLSEIEGVVGIKQVDPQGLMDLIITCGDRTKIFSACDAMLYSTYVAGACGTIAAIVTVAPELCVQQWQAFQDGDQTTGQAIQQKLAYLVKAYADKPFPGKVKELLNQQGRPVGNARSPVLEPTPEEKASIRESLQRAGLLAH</sequence>
<protein>
    <submittedName>
        <fullName evidence="7">Dihydrodipicolinate synthase family protein</fullName>
    </submittedName>
</protein>
<comment type="caution">
    <text evidence="7">The sequence shown here is derived from an EMBL/GenBank/DDBJ whole genome shotgun (WGS) entry which is preliminary data.</text>
</comment>
<name>A0A9D5JV25_9BACT</name>
<feature type="binding site" evidence="5">
    <location>
        <position position="69"/>
    </location>
    <ligand>
        <name>pyruvate</name>
        <dbReference type="ChEBI" id="CHEBI:15361"/>
    </ligand>
</feature>
<evidence type="ECO:0000256" key="1">
    <source>
        <dbReference type="ARBA" id="ARBA00007592"/>
    </source>
</evidence>
<feature type="binding site" evidence="5">
    <location>
        <position position="223"/>
    </location>
    <ligand>
        <name>pyruvate</name>
        <dbReference type="ChEBI" id="CHEBI:15361"/>
    </ligand>
</feature>
<dbReference type="PIRSF" id="PIRSF001365">
    <property type="entry name" value="DHDPS"/>
    <property type="match status" value="1"/>
</dbReference>